<dbReference type="InterPro" id="IPR036390">
    <property type="entry name" value="WH_DNA-bd_sf"/>
</dbReference>
<dbReference type="Proteomes" id="UP000475862">
    <property type="component" value="Unassembled WGS sequence"/>
</dbReference>
<dbReference type="PROSITE" id="PS50250">
    <property type="entry name" value="PCI"/>
    <property type="match status" value="1"/>
</dbReference>
<evidence type="ECO:0000313" key="6">
    <source>
        <dbReference type="EMBL" id="KAE9534339.1"/>
    </source>
</evidence>
<sequence length="514" mass="60559">MAKFDLTSKMTKYLDRHLVAPLLEFLWAKKIYNENEILQAKLDILNKTNMMDYVIEIYKQLNPEKEVPEEMKTRRDQIVSQLNQFQSEVDVVMNFLKDDKVMKNMETMRDPKTLSTYLTSEFNFKVEMMESMYKFAKYHYDCGNYAGTSSHLYFYLLVMSPSDKNYLNVLWGKLASEILIQNWETALEDLNKLREYIDSNTNGSPLHLLQQRTWLIHWSLFVFFNHVKGRDLIIDMFLYRPNYLNAIQTMCPHILRYLATAVIINRSRRAAMKDLVKVIQQESYTYRDPITELLENLYVNFDFEGARDKLHECQIVLFNDFFLTACLDDFVENARLMIFETFCRIHQCISIGMLAEKLNMNPEEAECWIVNLIRNARLDAKIDSKLGHVVMGTQPLSPYQQLLEKIDTLSVRSEALQQLIERKVKAKTQEIHFGTIPEKLLTMISSQQLIFFNKTRIILLIKCYFIYLFLIIKITFKSSSGTGFGCSRVYNCVDLEYLNIQILFLSHLFLNDLN</sequence>
<accession>A0A6G0TM83</accession>
<comment type="subunit">
    <text evidence="4">Component of the eukaryotic translation initiation factor 3 (eIF-3) complex. The eIF-3 complex interacts with pix. Interacts with mxt.</text>
</comment>
<dbReference type="Pfam" id="PF09440">
    <property type="entry name" value="eIF3_N"/>
    <property type="match status" value="1"/>
</dbReference>
<dbReference type="HAMAP" id="MF_03004">
    <property type="entry name" value="eIF3e"/>
    <property type="match status" value="1"/>
</dbReference>
<evidence type="ECO:0000256" key="1">
    <source>
        <dbReference type="ARBA" id="ARBA00022490"/>
    </source>
</evidence>
<dbReference type="PANTHER" id="PTHR10317">
    <property type="entry name" value="EUKARYOTIC TRANSLATION INITIATION FACTOR 3 SUBUNIT E"/>
    <property type="match status" value="1"/>
</dbReference>
<dbReference type="InterPro" id="IPR000717">
    <property type="entry name" value="PCI_dom"/>
</dbReference>
<dbReference type="GO" id="GO:0003743">
    <property type="term" value="F:translation initiation factor activity"/>
    <property type="evidence" value="ECO:0007669"/>
    <property type="project" value="UniProtKB-KW"/>
</dbReference>
<dbReference type="GO" id="GO:0005852">
    <property type="term" value="C:eukaryotic translation initiation factor 3 complex"/>
    <property type="evidence" value="ECO:0007669"/>
    <property type="project" value="InterPro"/>
</dbReference>
<comment type="caution">
    <text evidence="6">The sequence shown here is derived from an EMBL/GenBank/DDBJ whole genome shotgun (WGS) entry which is preliminary data.</text>
</comment>
<name>A0A6G0TM83_APHGL</name>
<proteinExistence type="inferred from homology"/>
<dbReference type="AlphaFoldDB" id="A0A6G0TM83"/>
<feature type="domain" description="PCI" evidence="5">
    <location>
        <begin position="223"/>
        <end position="396"/>
    </location>
</feature>
<evidence type="ECO:0000256" key="4">
    <source>
        <dbReference type="ARBA" id="ARBA00047068"/>
    </source>
</evidence>
<reference evidence="6 7" key="1">
    <citation type="submission" date="2019-08" db="EMBL/GenBank/DDBJ databases">
        <title>The genome of the soybean aphid Biotype 1, its phylome, world population structure and adaptation to the North American continent.</title>
        <authorList>
            <person name="Giordano R."/>
            <person name="Donthu R.K."/>
            <person name="Hernandez A.G."/>
            <person name="Wright C.L."/>
            <person name="Zimin A.V."/>
        </authorList>
    </citation>
    <scope>NUCLEOTIDE SEQUENCE [LARGE SCALE GENOMIC DNA]</scope>
    <source>
        <tissue evidence="6">Whole aphids</tissue>
    </source>
</reference>
<dbReference type="SMART" id="SM00088">
    <property type="entry name" value="PINT"/>
    <property type="match status" value="1"/>
</dbReference>
<dbReference type="InterPro" id="IPR019010">
    <property type="entry name" value="eIF3e_N"/>
</dbReference>
<evidence type="ECO:0000256" key="2">
    <source>
        <dbReference type="ARBA" id="ARBA00022540"/>
    </source>
</evidence>
<keyword evidence="2" id="KW-0396">Initiation factor</keyword>
<keyword evidence="7" id="KW-1185">Reference proteome</keyword>
<dbReference type="PIRSF" id="PIRSF016255">
    <property type="entry name" value="eIF3e_su6"/>
    <property type="match status" value="1"/>
</dbReference>
<keyword evidence="1" id="KW-0963">Cytoplasm</keyword>
<evidence type="ECO:0000313" key="7">
    <source>
        <dbReference type="Proteomes" id="UP000475862"/>
    </source>
</evidence>
<gene>
    <name evidence="6" type="ORF">AGLY_008429</name>
</gene>
<evidence type="ECO:0000259" key="5">
    <source>
        <dbReference type="PROSITE" id="PS50250"/>
    </source>
</evidence>
<dbReference type="SUPFAM" id="SSF46785">
    <property type="entry name" value="Winged helix' DNA-binding domain"/>
    <property type="match status" value="1"/>
</dbReference>
<dbReference type="InterPro" id="IPR016650">
    <property type="entry name" value="eIF3e"/>
</dbReference>
<dbReference type="EMBL" id="VYZN01000028">
    <property type="protein sequence ID" value="KAE9534339.1"/>
    <property type="molecule type" value="Genomic_DNA"/>
</dbReference>
<keyword evidence="3" id="KW-0648">Protein biosynthesis</keyword>
<organism evidence="6 7">
    <name type="scientific">Aphis glycines</name>
    <name type="common">Soybean aphid</name>
    <dbReference type="NCBI Taxonomy" id="307491"/>
    <lineage>
        <taxon>Eukaryota</taxon>
        <taxon>Metazoa</taxon>
        <taxon>Ecdysozoa</taxon>
        <taxon>Arthropoda</taxon>
        <taxon>Hexapoda</taxon>
        <taxon>Insecta</taxon>
        <taxon>Pterygota</taxon>
        <taxon>Neoptera</taxon>
        <taxon>Paraneoptera</taxon>
        <taxon>Hemiptera</taxon>
        <taxon>Sternorrhyncha</taxon>
        <taxon>Aphidomorpha</taxon>
        <taxon>Aphidoidea</taxon>
        <taxon>Aphididae</taxon>
        <taxon>Aphidini</taxon>
        <taxon>Aphis</taxon>
        <taxon>Aphis</taxon>
    </lineage>
</organism>
<feature type="non-terminal residue" evidence="6">
    <location>
        <position position="514"/>
    </location>
</feature>
<dbReference type="CDD" id="cd21378">
    <property type="entry name" value="eIF3E"/>
    <property type="match status" value="1"/>
</dbReference>
<evidence type="ECO:0000256" key="3">
    <source>
        <dbReference type="ARBA" id="ARBA00022917"/>
    </source>
</evidence>
<dbReference type="Pfam" id="PF01399">
    <property type="entry name" value="PCI"/>
    <property type="match status" value="1"/>
</dbReference>
<dbReference type="SMART" id="SM01186">
    <property type="entry name" value="eIF3_N"/>
    <property type="match status" value="1"/>
</dbReference>
<protein>
    <recommendedName>
        <fullName evidence="5">PCI domain-containing protein</fullName>
    </recommendedName>
</protein>
<dbReference type="OrthoDB" id="417252at2759"/>